<dbReference type="InterPro" id="IPR007110">
    <property type="entry name" value="Ig-like_dom"/>
</dbReference>
<dbReference type="InterPro" id="IPR036179">
    <property type="entry name" value="Ig-like_dom_sf"/>
</dbReference>
<proteinExistence type="predicted"/>
<keyword evidence="3" id="KW-1185">Reference proteome</keyword>
<sequence>FTPNADKGSVLSIEPPQFVKRIENISSLRGGTIVFQATIKGSMPIMISWLKDNDDILSLGHKYKISVTDTVSVLKIVSTEKKDSGEYTFEVSNDVGNLIIPPKFTKKLKKMDSIKGSFVHLECIVSGSHPISIQWYKDGKEITASDKHKYSFHDNTAFLEINQLEGADSGSYTCEATNKAGRNQCSQILIWISTDYCCCLVHPFSPKLPLGSNTFTLHLFYSYTSKLKRGTREGFPGIKQCLSVPLLCVAFWH</sequence>
<reference evidence="2" key="3">
    <citation type="submission" date="2025-09" db="UniProtKB">
        <authorList>
            <consortium name="Ensembl"/>
        </authorList>
    </citation>
    <scope>IDENTIFICATION</scope>
</reference>
<dbReference type="SMART" id="SM00408">
    <property type="entry name" value="IGc2"/>
    <property type="match status" value="2"/>
</dbReference>
<dbReference type="InterPro" id="IPR013098">
    <property type="entry name" value="Ig_I-set"/>
</dbReference>
<dbReference type="Gene3D" id="2.60.40.10">
    <property type="entry name" value="Immunoglobulins"/>
    <property type="match status" value="2"/>
</dbReference>
<dbReference type="CDD" id="cd00096">
    <property type="entry name" value="Ig"/>
    <property type="match status" value="1"/>
</dbReference>
<protein>
    <recommendedName>
        <fullName evidence="1">Ig-like domain-containing protein</fullName>
    </recommendedName>
</protein>
<feature type="domain" description="Ig-like" evidence="1">
    <location>
        <begin position="102"/>
        <end position="190"/>
    </location>
</feature>
<evidence type="ECO:0000313" key="2">
    <source>
        <dbReference type="Ensembl" id="ENSACAP00000028985.1"/>
    </source>
</evidence>
<evidence type="ECO:0000313" key="3">
    <source>
        <dbReference type="Proteomes" id="UP000001646"/>
    </source>
</evidence>
<dbReference type="GeneTree" id="ENSGT01110000267173"/>
<dbReference type="InterPro" id="IPR003599">
    <property type="entry name" value="Ig_sub"/>
</dbReference>
<dbReference type="PROSITE" id="PS50835">
    <property type="entry name" value="IG_LIKE"/>
    <property type="match status" value="2"/>
</dbReference>
<dbReference type="FunFam" id="2.60.40.10:FF:000022">
    <property type="entry name" value="Cardiac titin"/>
    <property type="match status" value="2"/>
</dbReference>
<accession>A0A803T195</accession>
<dbReference type="PANTHER" id="PTHR47633">
    <property type="entry name" value="IMMUNOGLOBULIN"/>
    <property type="match status" value="1"/>
</dbReference>
<dbReference type="SUPFAM" id="SSF48726">
    <property type="entry name" value="Immunoglobulin"/>
    <property type="match status" value="2"/>
</dbReference>
<reference evidence="2" key="2">
    <citation type="submission" date="2025-08" db="UniProtKB">
        <authorList>
            <consortium name="Ensembl"/>
        </authorList>
    </citation>
    <scope>IDENTIFICATION</scope>
</reference>
<dbReference type="SMART" id="SM00409">
    <property type="entry name" value="IG"/>
    <property type="match status" value="2"/>
</dbReference>
<name>A0A803T195_ANOCA</name>
<dbReference type="Proteomes" id="UP000001646">
    <property type="component" value="Unplaced"/>
</dbReference>
<evidence type="ECO:0000259" key="1">
    <source>
        <dbReference type="PROSITE" id="PS50835"/>
    </source>
</evidence>
<feature type="domain" description="Ig-like" evidence="1">
    <location>
        <begin position="16"/>
        <end position="93"/>
    </location>
</feature>
<dbReference type="InterPro" id="IPR013783">
    <property type="entry name" value="Ig-like_fold"/>
</dbReference>
<dbReference type="Ensembl" id="ENSACAT00000050896.1">
    <property type="protein sequence ID" value="ENSACAP00000028985.1"/>
    <property type="gene ID" value="ENSACAG00000038972.1"/>
</dbReference>
<dbReference type="AlphaFoldDB" id="A0A803T195"/>
<dbReference type="Pfam" id="PF07679">
    <property type="entry name" value="I-set"/>
    <property type="match status" value="2"/>
</dbReference>
<dbReference type="InterPro" id="IPR003598">
    <property type="entry name" value="Ig_sub2"/>
</dbReference>
<organism evidence="2 3">
    <name type="scientific">Anolis carolinensis</name>
    <name type="common">Green anole</name>
    <name type="synonym">American chameleon</name>
    <dbReference type="NCBI Taxonomy" id="28377"/>
    <lineage>
        <taxon>Eukaryota</taxon>
        <taxon>Metazoa</taxon>
        <taxon>Chordata</taxon>
        <taxon>Craniata</taxon>
        <taxon>Vertebrata</taxon>
        <taxon>Euteleostomi</taxon>
        <taxon>Lepidosauria</taxon>
        <taxon>Squamata</taxon>
        <taxon>Bifurcata</taxon>
        <taxon>Unidentata</taxon>
        <taxon>Episquamata</taxon>
        <taxon>Toxicofera</taxon>
        <taxon>Iguania</taxon>
        <taxon>Dactyloidae</taxon>
        <taxon>Anolis</taxon>
    </lineage>
</organism>
<reference evidence="2" key="1">
    <citation type="submission" date="2009-12" db="EMBL/GenBank/DDBJ databases">
        <title>The Genome Sequence of Anolis carolinensis (Green Anole Lizard).</title>
        <authorList>
            <consortium name="The Genome Sequencing Platform"/>
            <person name="Di Palma F."/>
            <person name="Alfoldi J."/>
            <person name="Heiman D."/>
            <person name="Young S."/>
            <person name="Grabherr M."/>
            <person name="Johnson J."/>
            <person name="Lander E.S."/>
            <person name="Lindblad-Toh K."/>
        </authorList>
    </citation>
    <scope>NUCLEOTIDE SEQUENCE [LARGE SCALE GENOMIC DNA]</scope>
    <source>
        <strain evidence="2">JBL SC #1</strain>
    </source>
</reference>
<dbReference type="PANTHER" id="PTHR47633:SF8">
    <property type="entry name" value="SPEG NEIGHBOR PROTEIN"/>
    <property type="match status" value="1"/>
</dbReference>